<proteinExistence type="predicted"/>
<name>A0A372IP32_9BACT</name>
<protein>
    <recommendedName>
        <fullName evidence="3">Lipoprotein</fullName>
    </recommendedName>
</protein>
<dbReference type="OrthoDB" id="119905at2"/>
<gene>
    <name evidence="1" type="ORF">D0Y96_11185</name>
</gene>
<organism evidence="1 2">
    <name type="scientific">Paracidobacterium acidisoli</name>
    <dbReference type="NCBI Taxonomy" id="2303751"/>
    <lineage>
        <taxon>Bacteria</taxon>
        <taxon>Pseudomonadati</taxon>
        <taxon>Acidobacteriota</taxon>
        <taxon>Terriglobia</taxon>
        <taxon>Terriglobales</taxon>
        <taxon>Acidobacteriaceae</taxon>
        <taxon>Paracidobacterium</taxon>
    </lineage>
</organism>
<evidence type="ECO:0000313" key="1">
    <source>
        <dbReference type="EMBL" id="RFU16509.1"/>
    </source>
</evidence>
<comment type="caution">
    <text evidence="1">The sequence shown here is derived from an EMBL/GenBank/DDBJ whole genome shotgun (WGS) entry which is preliminary data.</text>
</comment>
<dbReference type="AlphaFoldDB" id="A0A372IP32"/>
<evidence type="ECO:0000313" key="2">
    <source>
        <dbReference type="Proteomes" id="UP000264702"/>
    </source>
</evidence>
<accession>A0A372IP32</accession>
<dbReference type="Proteomes" id="UP000264702">
    <property type="component" value="Unassembled WGS sequence"/>
</dbReference>
<reference evidence="1 2" key="1">
    <citation type="submission" date="2018-08" db="EMBL/GenBank/DDBJ databases">
        <title>Acidipila sp. 4G-K13, an acidobacterium isolated from forest soil.</title>
        <authorList>
            <person name="Gao Z.-H."/>
            <person name="Qiu L.-H."/>
        </authorList>
    </citation>
    <scope>NUCLEOTIDE SEQUENCE [LARGE SCALE GENOMIC DNA]</scope>
    <source>
        <strain evidence="1 2">4G-K13</strain>
    </source>
</reference>
<evidence type="ECO:0008006" key="3">
    <source>
        <dbReference type="Google" id="ProtNLM"/>
    </source>
</evidence>
<dbReference type="PROSITE" id="PS51257">
    <property type="entry name" value="PROKAR_LIPOPROTEIN"/>
    <property type="match status" value="1"/>
</dbReference>
<dbReference type="EMBL" id="QVQT01000004">
    <property type="protein sequence ID" value="RFU16509.1"/>
    <property type="molecule type" value="Genomic_DNA"/>
</dbReference>
<sequence length="197" mass="21056">MRTTLTVALLALMTGMAGCHISVDKSKDGDNKNVRIDTPLGGLHVRSDDTSAADLGLPVYPGAQISPDSDGDKSADVHLGFGKWQLRVKAVTYQTADSQDKVVAFYKKAMARYGDVLQCDGDKTVGALTVTGEGLTCSEEHGKAHVNISDSGDLNLKAGSRHHQHIFALKKSSSGTRFALVELQLPEDLDRNSDTSD</sequence>
<keyword evidence="2" id="KW-1185">Reference proteome</keyword>